<organism evidence="1 2">
    <name type="scientific">Vitis vinifera</name>
    <name type="common">Grape</name>
    <dbReference type="NCBI Taxonomy" id="29760"/>
    <lineage>
        <taxon>Eukaryota</taxon>
        <taxon>Viridiplantae</taxon>
        <taxon>Streptophyta</taxon>
        <taxon>Embryophyta</taxon>
        <taxon>Tracheophyta</taxon>
        <taxon>Spermatophyta</taxon>
        <taxon>Magnoliopsida</taxon>
        <taxon>eudicotyledons</taxon>
        <taxon>Gunneridae</taxon>
        <taxon>Pentapetalae</taxon>
        <taxon>rosids</taxon>
        <taxon>Vitales</taxon>
        <taxon>Vitaceae</taxon>
        <taxon>Viteae</taxon>
        <taxon>Vitis</taxon>
    </lineage>
</organism>
<sequence length="57" mass="6452">MGSLVNLWALTVIKQPGLVAEFQHLLLSICKQALFVQRSRLRDLHEAARKLLPIMSP</sequence>
<dbReference type="STRING" id="29760.D7UB97"/>
<protein>
    <submittedName>
        <fullName evidence="1">Uncharacterized protein</fullName>
    </submittedName>
</protein>
<reference evidence="2" key="1">
    <citation type="journal article" date="2007" name="Nature">
        <title>The grapevine genome sequence suggests ancestral hexaploidization in major angiosperm phyla.</title>
        <authorList>
            <consortium name="The French-Italian Public Consortium for Grapevine Genome Characterization."/>
            <person name="Jaillon O."/>
            <person name="Aury J.-M."/>
            <person name="Noel B."/>
            <person name="Policriti A."/>
            <person name="Clepet C."/>
            <person name="Casagrande A."/>
            <person name="Choisne N."/>
            <person name="Aubourg S."/>
            <person name="Vitulo N."/>
            <person name="Jubin C."/>
            <person name="Vezzi A."/>
            <person name="Legeai F."/>
            <person name="Hugueney P."/>
            <person name="Dasilva C."/>
            <person name="Horner D."/>
            <person name="Mica E."/>
            <person name="Jublot D."/>
            <person name="Poulain J."/>
            <person name="Bruyere C."/>
            <person name="Billault A."/>
            <person name="Segurens B."/>
            <person name="Gouyvenoux M."/>
            <person name="Ugarte E."/>
            <person name="Cattonaro F."/>
            <person name="Anthouard V."/>
            <person name="Vico V."/>
            <person name="Del Fabbro C."/>
            <person name="Alaux M."/>
            <person name="Di Gaspero G."/>
            <person name="Dumas V."/>
            <person name="Felice N."/>
            <person name="Paillard S."/>
            <person name="Juman I."/>
            <person name="Moroldo M."/>
            <person name="Scalabrin S."/>
            <person name="Canaguier A."/>
            <person name="Le Clainche I."/>
            <person name="Malacrida G."/>
            <person name="Durand E."/>
            <person name="Pesole G."/>
            <person name="Laucou V."/>
            <person name="Chatelet P."/>
            <person name="Merdinoglu D."/>
            <person name="Delledonne M."/>
            <person name="Pezzotti M."/>
            <person name="Lecharny A."/>
            <person name="Scarpelli C."/>
            <person name="Artiguenave F."/>
            <person name="Pe M.E."/>
            <person name="Valle G."/>
            <person name="Morgante M."/>
            <person name="Caboche M."/>
            <person name="Adam-Blondon A.-F."/>
            <person name="Weissenbach J."/>
            <person name="Quetier F."/>
            <person name="Wincker P."/>
        </authorList>
    </citation>
    <scope>NUCLEOTIDE SEQUENCE [LARGE SCALE GENOMIC DNA]</scope>
    <source>
        <strain evidence="2">cv. Pinot noir / PN40024</strain>
    </source>
</reference>
<dbReference type="HOGENOM" id="CLU_3000322_0_0_1"/>
<dbReference type="InParanoid" id="D7UB97"/>
<dbReference type="EMBL" id="FN596748">
    <property type="protein sequence ID" value="CBI40021.3"/>
    <property type="molecule type" value="Genomic_DNA"/>
</dbReference>
<evidence type="ECO:0000313" key="2">
    <source>
        <dbReference type="Proteomes" id="UP000009183"/>
    </source>
</evidence>
<dbReference type="PaxDb" id="29760-VIT_15s0024g00490.t01"/>
<dbReference type="AlphaFoldDB" id="D7UB97"/>
<name>D7UB97_VITVI</name>
<keyword evidence="2" id="KW-1185">Reference proteome</keyword>
<dbReference type="Proteomes" id="UP000009183">
    <property type="component" value="Chromosome 15"/>
</dbReference>
<proteinExistence type="predicted"/>
<evidence type="ECO:0000313" key="1">
    <source>
        <dbReference type="EMBL" id="CBI40021.3"/>
    </source>
</evidence>
<gene>
    <name evidence="1" type="ordered locus">VIT_15s0024g00490</name>
</gene>
<accession>D7UB97</accession>